<reference evidence="1" key="1">
    <citation type="submission" date="2023-10" db="EMBL/GenBank/DDBJ databases">
        <authorList>
            <person name="Chen Y."/>
            <person name="Shah S."/>
            <person name="Dougan E. K."/>
            <person name="Thang M."/>
            <person name="Chan C."/>
        </authorList>
    </citation>
    <scope>NUCLEOTIDE SEQUENCE [LARGE SCALE GENOMIC DNA]</scope>
</reference>
<evidence type="ECO:0000313" key="2">
    <source>
        <dbReference type="Proteomes" id="UP001189429"/>
    </source>
</evidence>
<name>A0ABN9Y0K9_9DINO</name>
<dbReference type="Proteomes" id="UP001189429">
    <property type="component" value="Unassembled WGS sequence"/>
</dbReference>
<accession>A0ABN9Y0K9</accession>
<sequence>MATNSYDRLQDTTWGSAREWTPSHELPRRISERVLECHEEARDQKMYDSDAESAFERLALHAKPGSCGCSVVLEEGASDVPQRGKAMPFASGEASLPPAGTQPCDICLVSPKARYNFDDRVALPPSQIDKGDISSARAYTDASLRHNAARLKFAVRLWESGMLGSTHMRRAEVSVFSVMKTVSETDSFILRPACDMRQVTDGKPLQPLPDARACSELWPCMALGGQLLHGPMPPSFSEIAFLYWVFIDDSASTALQSAGGQGTTELVREAARSKLKEVGLGTHEDDSGGAMPLSLGVTITERPCRLMAAQEKIRSVFGATKALLDRGRATSTGLSRIIGSWVWFAMCCRAAFCLLDARYKFVTKCEGDDT</sequence>
<feature type="non-terminal residue" evidence="1">
    <location>
        <position position="370"/>
    </location>
</feature>
<protein>
    <submittedName>
        <fullName evidence="1">Uncharacterized protein</fullName>
    </submittedName>
</protein>
<dbReference type="EMBL" id="CAUYUJ010021356">
    <property type="protein sequence ID" value="CAK0904126.1"/>
    <property type="molecule type" value="Genomic_DNA"/>
</dbReference>
<gene>
    <name evidence="1" type="ORF">PCOR1329_LOCUS80247</name>
</gene>
<keyword evidence="2" id="KW-1185">Reference proteome</keyword>
<proteinExistence type="predicted"/>
<comment type="caution">
    <text evidence="1">The sequence shown here is derived from an EMBL/GenBank/DDBJ whole genome shotgun (WGS) entry which is preliminary data.</text>
</comment>
<evidence type="ECO:0000313" key="1">
    <source>
        <dbReference type="EMBL" id="CAK0904126.1"/>
    </source>
</evidence>
<organism evidence="1 2">
    <name type="scientific">Prorocentrum cordatum</name>
    <dbReference type="NCBI Taxonomy" id="2364126"/>
    <lineage>
        <taxon>Eukaryota</taxon>
        <taxon>Sar</taxon>
        <taxon>Alveolata</taxon>
        <taxon>Dinophyceae</taxon>
        <taxon>Prorocentrales</taxon>
        <taxon>Prorocentraceae</taxon>
        <taxon>Prorocentrum</taxon>
    </lineage>
</organism>